<accession>A0A841R598</accession>
<proteinExistence type="predicted"/>
<sequence>MIEKVNKSGVLMEEVQNITSYWFGMKAKGLFYDEEDAFFQEEDYAREIVYAVRCWLLKRRGGEIDDETMKEFVGILVGKRL</sequence>
<gene>
    <name evidence="1" type="ORF">HNR45_001310</name>
</gene>
<dbReference type="Proteomes" id="UP000591941">
    <property type="component" value="Unassembled WGS sequence"/>
</dbReference>
<comment type="caution">
    <text evidence="1">The sequence shown here is derived from an EMBL/GenBank/DDBJ whole genome shotgun (WGS) entry which is preliminary data.</text>
</comment>
<name>A0A841R598_9FIRM</name>
<dbReference type="AlphaFoldDB" id="A0A841R598"/>
<keyword evidence="2" id="KW-1185">Reference proteome</keyword>
<organism evidence="1 2">
    <name type="scientific">Negativicoccus succinicivorans</name>
    <dbReference type="NCBI Taxonomy" id="620903"/>
    <lineage>
        <taxon>Bacteria</taxon>
        <taxon>Bacillati</taxon>
        <taxon>Bacillota</taxon>
        <taxon>Negativicutes</taxon>
        <taxon>Veillonellales</taxon>
        <taxon>Veillonellaceae</taxon>
        <taxon>Negativicoccus</taxon>
    </lineage>
</organism>
<evidence type="ECO:0000313" key="1">
    <source>
        <dbReference type="EMBL" id="MBB6478240.1"/>
    </source>
</evidence>
<evidence type="ECO:0000313" key="2">
    <source>
        <dbReference type="Proteomes" id="UP000591941"/>
    </source>
</evidence>
<protein>
    <submittedName>
        <fullName evidence="1">Uncharacterized protein</fullName>
    </submittedName>
</protein>
<reference evidence="1 2" key="1">
    <citation type="submission" date="2020-08" db="EMBL/GenBank/DDBJ databases">
        <title>Genomic Encyclopedia of Type Strains, Phase IV (KMG-IV): sequencing the most valuable type-strain genomes for metagenomic binning, comparative biology and taxonomic classification.</title>
        <authorList>
            <person name="Goeker M."/>
        </authorList>
    </citation>
    <scope>NUCLEOTIDE SEQUENCE [LARGE SCALE GENOMIC DNA]</scope>
    <source>
        <strain evidence="1 2">DSM 21255</strain>
    </source>
</reference>
<dbReference type="EMBL" id="JACHHI010000006">
    <property type="protein sequence ID" value="MBB6478240.1"/>
    <property type="molecule type" value="Genomic_DNA"/>
</dbReference>
<dbReference type="RefSeq" id="WP_159822556.1">
    <property type="nucleotide sequence ID" value="NZ_CABWNB010000002.1"/>
</dbReference>
<dbReference type="GeneID" id="93486565"/>